<organism evidence="2 3">
    <name type="scientific">Lepisosteus oculatus</name>
    <name type="common">Spotted gar</name>
    <dbReference type="NCBI Taxonomy" id="7918"/>
    <lineage>
        <taxon>Eukaryota</taxon>
        <taxon>Metazoa</taxon>
        <taxon>Chordata</taxon>
        <taxon>Craniata</taxon>
        <taxon>Vertebrata</taxon>
        <taxon>Euteleostomi</taxon>
        <taxon>Actinopterygii</taxon>
        <taxon>Neopterygii</taxon>
        <taxon>Holostei</taxon>
        <taxon>Semionotiformes</taxon>
        <taxon>Lepisosteidae</taxon>
        <taxon>Lepisosteus</taxon>
    </lineage>
</organism>
<dbReference type="HOGENOM" id="CLU_2873550_0_0_1"/>
<reference evidence="2" key="2">
    <citation type="submission" date="2025-08" db="UniProtKB">
        <authorList>
            <consortium name="Ensembl"/>
        </authorList>
    </citation>
    <scope>IDENTIFICATION</scope>
</reference>
<dbReference type="Bgee" id="ENSLOCG00000000397">
    <property type="expression patterns" value="Expressed in brain and 3 other cell types or tissues"/>
</dbReference>
<keyword evidence="3" id="KW-1185">Reference proteome</keyword>
<sequence length="64" mass="7208">VFALVVWQNKHRDREKQPRRSPTGTREAPSWPARRAHGAARPLVSLGLPRELTPEGTVRARGDD</sequence>
<feature type="region of interest" description="Disordered" evidence="1">
    <location>
        <begin position="7"/>
        <end position="64"/>
    </location>
</feature>
<reference evidence="2" key="3">
    <citation type="submission" date="2025-09" db="UniProtKB">
        <authorList>
            <consortium name="Ensembl"/>
        </authorList>
    </citation>
    <scope>IDENTIFICATION</scope>
</reference>
<accession>W5LWC5</accession>
<dbReference type="Proteomes" id="UP000018468">
    <property type="component" value="Unassembled WGS sequence"/>
</dbReference>
<dbReference type="Ensembl" id="ENSLOCT00000000432.1">
    <property type="protein sequence ID" value="ENSLOCP00000000432.1"/>
    <property type="gene ID" value="ENSLOCG00000000397.1"/>
</dbReference>
<reference evidence="3" key="1">
    <citation type="submission" date="2011-12" db="EMBL/GenBank/DDBJ databases">
        <title>The Draft Genome of Lepisosteus oculatus.</title>
        <authorList>
            <consortium name="The Broad Institute Genome Assembly &amp; Analysis Group"/>
            <consortium name="Computational R&amp;D Group"/>
            <consortium name="and Sequencing Platform"/>
            <person name="Di Palma F."/>
            <person name="Alfoldi J."/>
            <person name="Johnson J."/>
            <person name="Berlin A."/>
            <person name="Gnerre S."/>
            <person name="Jaffe D."/>
            <person name="MacCallum I."/>
            <person name="Young S."/>
            <person name="Walker B.J."/>
            <person name="Lander E.S."/>
            <person name="Lindblad-Toh K."/>
        </authorList>
    </citation>
    <scope>NUCLEOTIDE SEQUENCE [LARGE SCALE GENOMIC DNA]</scope>
</reference>
<evidence type="ECO:0000313" key="2">
    <source>
        <dbReference type="Ensembl" id="ENSLOCP00000000432.1"/>
    </source>
</evidence>
<dbReference type="AlphaFoldDB" id="W5LWC5"/>
<name>W5LWC5_LEPOC</name>
<proteinExistence type="predicted"/>
<evidence type="ECO:0000256" key="1">
    <source>
        <dbReference type="SAM" id="MobiDB-lite"/>
    </source>
</evidence>
<dbReference type="InParanoid" id="W5LWC5"/>
<evidence type="ECO:0000313" key="3">
    <source>
        <dbReference type="Proteomes" id="UP000018468"/>
    </source>
</evidence>
<protein>
    <submittedName>
        <fullName evidence="2">Uncharacterized protein</fullName>
    </submittedName>
</protein>